<dbReference type="PANTHER" id="PTHR45724:SF13">
    <property type="entry name" value="AQUAPORIN NIP1-1-RELATED"/>
    <property type="match status" value="1"/>
</dbReference>
<dbReference type="Gene3D" id="1.20.1080.10">
    <property type="entry name" value="Glycerol uptake facilitator protein"/>
    <property type="match status" value="1"/>
</dbReference>
<dbReference type="SUPFAM" id="SSF81338">
    <property type="entry name" value="Aquaporin-like"/>
    <property type="match status" value="1"/>
</dbReference>
<comment type="subcellular location">
    <subcellularLocation>
        <location evidence="1">Membrane</location>
        <topology evidence="1">Multi-pass membrane protein</topology>
    </subcellularLocation>
</comment>
<evidence type="ECO:0000256" key="3">
    <source>
        <dbReference type="ARBA" id="ARBA00022692"/>
    </source>
</evidence>
<dbReference type="InterPro" id="IPR023271">
    <property type="entry name" value="Aquaporin-like"/>
</dbReference>
<comment type="similarity">
    <text evidence="6">Belongs to the MIP/aquaporin (TC 1.A.8) family.</text>
</comment>
<dbReference type="GO" id="GO:0015267">
    <property type="term" value="F:channel activity"/>
    <property type="evidence" value="ECO:0007669"/>
    <property type="project" value="InterPro"/>
</dbReference>
<reference evidence="8 9" key="1">
    <citation type="journal article" date="2014" name="Nat. Commun.">
        <title>Klebsormidium flaccidum genome reveals primary factors for plant terrestrial adaptation.</title>
        <authorList>
            <person name="Hori K."/>
            <person name="Maruyama F."/>
            <person name="Fujisawa T."/>
            <person name="Togashi T."/>
            <person name="Yamamoto N."/>
            <person name="Seo M."/>
            <person name="Sato S."/>
            <person name="Yamada T."/>
            <person name="Mori H."/>
            <person name="Tajima N."/>
            <person name="Moriyama T."/>
            <person name="Ikeuchi M."/>
            <person name="Watanabe M."/>
            <person name="Wada H."/>
            <person name="Kobayashi K."/>
            <person name="Saito M."/>
            <person name="Masuda T."/>
            <person name="Sasaki-Sekimoto Y."/>
            <person name="Mashiguchi K."/>
            <person name="Awai K."/>
            <person name="Shimojima M."/>
            <person name="Masuda S."/>
            <person name="Iwai M."/>
            <person name="Nobusawa T."/>
            <person name="Narise T."/>
            <person name="Kondo S."/>
            <person name="Saito H."/>
            <person name="Sato R."/>
            <person name="Murakawa M."/>
            <person name="Ihara Y."/>
            <person name="Oshima-Yamada Y."/>
            <person name="Ohtaka K."/>
            <person name="Satoh M."/>
            <person name="Sonobe K."/>
            <person name="Ishii M."/>
            <person name="Ohtani R."/>
            <person name="Kanamori-Sato M."/>
            <person name="Honoki R."/>
            <person name="Miyazaki D."/>
            <person name="Mochizuki H."/>
            <person name="Umetsu J."/>
            <person name="Higashi K."/>
            <person name="Shibata D."/>
            <person name="Kamiya Y."/>
            <person name="Sato N."/>
            <person name="Nakamura Y."/>
            <person name="Tabata S."/>
            <person name="Ida S."/>
            <person name="Kurokawa K."/>
            <person name="Ohta H."/>
        </authorList>
    </citation>
    <scope>NUCLEOTIDE SEQUENCE [LARGE SCALE GENOMIC DNA]</scope>
    <source>
        <strain evidence="8 9">NIES-2285</strain>
    </source>
</reference>
<accession>A0A1Y1I0X8</accession>
<dbReference type="InterPro" id="IPR034294">
    <property type="entry name" value="Aquaporin_transptr"/>
</dbReference>
<evidence type="ECO:0000256" key="6">
    <source>
        <dbReference type="RuleBase" id="RU000477"/>
    </source>
</evidence>
<dbReference type="PROSITE" id="PS00221">
    <property type="entry name" value="MIP"/>
    <property type="match status" value="1"/>
</dbReference>
<keyword evidence="3 6" id="KW-0812">Transmembrane</keyword>
<evidence type="ECO:0000256" key="7">
    <source>
        <dbReference type="SAM" id="Phobius"/>
    </source>
</evidence>
<sequence>MLAPEIGGRDGGHIRNRLCRLWGGRGQRALPGAHLNPAVTLAFACGRHFSWKMVPFYWTAQFVSAVAGAALIRGILGSEKALGATVPAGADWESLLLEIVLTFFLMFVIAAVATDTRAVGMMAGIAIGGTVALDALFGGPVSGASMNPARSFGPALVALEFRGLWVYLWARRWAQCPPFLYTVLCTQREWRWPKEGTGVASEEPLHMQWSK</sequence>
<evidence type="ECO:0000256" key="1">
    <source>
        <dbReference type="ARBA" id="ARBA00004141"/>
    </source>
</evidence>
<dbReference type="OrthoDB" id="3222at2759"/>
<evidence type="ECO:0000313" key="9">
    <source>
        <dbReference type="Proteomes" id="UP000054558"/>
    </source>
</evidence>
<dbReference type="PRINTS" id="PR00783">
    <property type="entry name" value="MINTRINSICP"/>
</dbReference>
<protein>
    <submittedName>
        <fullName evidence="8">Nodulin-26 like Intrinsic Protein</fullName>
    </submittedName>
</protein>
<dbReference type="Proteomes" id="UP000054558">
    <property type="component" value="Unassembled WGS sequence"/>
</dbReference>
<keyword evidence="9" id="KW-1185">Reference proteome</keyword>
<feature type="transmembrane region" description="Helical" evidence="7">
    <location>
        <begin position="56"/>
        <end position="75"/>
    </location>
</feature>
<evidence type="ECO:0000256" key="4">
    <source>
        <dbReference type="ARBA" id="ARBA00022989"/>
    </source>
</evidence>
<dbReference type="InterPro" id="IPR022357">
    <property type="entry name" value="MIP_CS"/>
</dbReference>
<keyword evidence="4 7" id="KW-1133">Transmembrane helix</keyword>
<dbReference type="Pfam" id="PF00230">
    <property type="entry name" value="MIP"/>
    <property type="match status" value="1"/>
</dbReference>
<evidence type="ECO:0000256" key="5">
    <source>
        <dbReference type="ARBA" id="ARBA00023136"/>
    </source>
</evidence>
<keyword evidence="2 6" id="KW-0813">Transport</keyword>
<proteinExistence type="inferred from homology"/>
<name>A0A1Y1I0X8_KLENI</name>
<keyword evidence="5 7" id="KW-0472">Membrane</keyword>
<dbReference type="PANTHER" id="PTHR45724">
    <property type="entry name" value="AQUAPORIN NIP2-1"/>
    <property type="match status" value="1"/>
</dbReference>
<organism evidence="8 9">
    <name type="scientific">Klebsormidium nitens</name>
    <name type="common">Green alga</name>
    <name type="synonym">Ulothrix nitens</name>
    <dbReference type="NCBI Taxonomy" id="105231"/>
    <lineage>
        <taxon>Eukaryota</taxon>
        <taxon>Viridiplantae</taxon>
        <taxon>Streptophyta</taxon>
        <taxon>Klebsormidiophyceae</taxon>
        <taxon>Klebsormidiales</taxon>
        <taxon>Klebsormidiaceae</taxon>
        <taxon>Klebsormidium</taxon>
    </lineage>
</organism>
<dbReference type="InterPro" id="IPR000425">
    <property type="entry name" value="MIP"/>
</dbReference>
<dbReference type="AlphaFoldDB" id="A0A1Y1I0X8"/>
<feature type="transmembrane region" description="Helical" evidence="7">
    <location>
        <begin position="95"/>
        <end position="113"/>
    </location>
</feature>
<dbReference type="EMBL" id="DF237060">
    <property type="protein sequence ID" value="GAQ82426.1"/>
    <property type="molecule type" value="Genomic_DNA"/>
</dbReference>
<dbReference type="STRING" id="105231.A0A1Y1I0X8"/>
<dbReference type="OMA" id="CAGSAIM"/>
<evidence type="ECO:0000256" key="2">
    <source>
        <dbReference type="ARBA" id="ARBA00022448"/>
    </source>
</evidence>
<dbReference type="GO" id="GO:0016020">
    <property type="term" value="C:membrane"/>
    <property type="evidence" value="ECO:0007669"/>
    <property type="project" value="UniProtKB-SubCell"/>
</dbReference>
<evidence type="ECO:0000313" key="8">
    <source>
        <dbReference type="EMBL" id="GAQ82426.1"/>
    </source>
</evidence>
<gene>
    <name evidence="8" type="ORF">KFL_001110030</name>
</gene>